<feature type="transmembrane region" description="Helical" evidence="8">
    <location>
        <begin position="176"/>
        <end position="197"/>
    </location>
</feature>
<keyword evidence="10" id="KW-1185">Reference proteome</keyword>
<dbReference type="OrthoDB" id="9782305at2"/>
<dbReference type="FunFam" id="1.10.3470.10:FF:000001">
    <property type="entry name" value="Vitamin B12 ABC transporter permease BtuC"/>
    <property type="match status" value="1"/>
</dbReference>
<evidence type="ECO:0000256" key="8">
    <source>
        <dbReference type="SAM" id="Phobius"/>
    </source>
</evidence>
<name>A0A372FYJ3_9ACTN</name>
<dbReference type="Gene3D" id="1.10.3470.10">
    <property type="entry name" value="ABC transporter involved in vitamin B12 uptake, BtuC"/>
    <property type="match status" value="1"/>
</dbReference>
<keyword evidence="3" id="KW-0813">Transport</keyword>
<feature type="transmembrane region" description="Helical" evidence="8">
    <location>
        <begin position="267"/>
        <end position="296"/>
    </location>
</feature>
<reference evidence="9 10" key="1">
    <citation type="submission" date="2018-08" db="EMBL/GenBank/DDBJ databases">
        <title>Verrucosispora craniellae sp. nov., isolated from a marine sponge in the South China Sea.</title>
        <authorList>
            <person name="Li L."/>
            <person name="Lin H.W."/>
        </authorList>
    </citation>
    <scope>NUCLEOTIDE SEQUENCE [LARGE SCALE GENOMIC DNA]</scope>
    <source>
        <strain evidence="9 10">LHW63014</strain>
    </source>
</reference>
<feature type="transmembrane region" description="Helical" evidence="8">
    <location>
        <begin position="90"/>
        <end position="110"/>
    </location>
</feature>
<proteinExistence type="inferred from homology"/>
<dbReference type="Proteomes" id="UP000262621">
    <property type="component" value="Unassembled WGS sequence"/>
</dbReference>
<dbReference type="GO" id="GO:0005886">
    <property type="term" value="C:plasma membrane"/>
    <property type="evidence" value="ECO:0007669"/>
    <property type="project" value="UniProtKB-SubCell"/>
</dbReference>
<sequence>MPARGQEAAPAEDPIAVARRRRRRFALLLSGLAIALGVVIVLAVGLGPVLVPPRISALVILHELAPALVEPDWRPVQQQIIIEFRLPRTLLAALVGAGLSIVGGTLQAVVRNPLADPFVLGISSGAGVGAVLVIVAGSAAIAGLSLSAAAFAGATLATAILFLLARHRGQLTPLRLVLSGVTLSYLFSAVTSFLTLTTDADKVFSVLFFLLGSVSAATWGDLQIPALVLALVAVWLLSRARTLNALLAGDETATSLGVDVNRLRMEMLLLTSLLTGVLVAVSGGIGFVGLVVPHVARLLVGADHRRMLPVAAFGGAVFLVLADLLARTAASPTELPIGIVTATVGAPFFLWLMRRDTAARRAGMAR</sequence>
<keyword evidence="6 8" id="KW-1133">Transmembrane helix</keyword>
<dbReference type="AlphaFoldDB" id="A0A372FYJ3"/>
<feature type="transmembrane region" description="Helical" evidence="8">
    <location>
        <begin position="117"/>
        <end position="135"/>
    </location>
</feature>
<feature type="transmembrane region" description="Helical" evidence="8">
    <location>
        <begin position="308"/>
        <end position="329"/>
    </location>
</feature>
<keyword evidence="4" id="KW-1003">Cell membrane</keyword>
<feature type="transmembrane region" description="Helical" evidence="8">
    <location>
        <begin position="141"/>
        <end position="164"/>
    </location>
</feature>
<evidence type="ECO:0000313" key="9">
    <source>
        <dbReference type="EMBL" id="RFS45881.1"/>
    </source>
</evidence>
<accession>A0A372FYJ3</accession>
<dbReference type="RefSeq" id="WP_117228573.1">
    <property type="nucleotide sequence ID" value="NZ_CP061725.1"/>
</dbReference>
<dbReference type="InterPro" id="IPR037294">
    <property type="entry name" value="ABC_BtuC-like"/>
</dbReference>
<organism evidence="9 10">
    <name type="scientific">Micromonospora craniellae</name>
    <dbReference type="NCBI Taxonomy" id="2294034"/>
    <lineage>
        <taxon>Bacteria</taxon>
        <taxon>Bacillati</taxon>
        <taxon>Actinomycetota</taxon>
        <taxon>Actinomycetes</taxon>
        <taxon>Micromonosporales</taxon>
        <taxon>Micromonosporaceae</taxon>
        <taxon>Micromonospora</taxon>
    </lineage>
</organism>
<evidence type="ECO:0000256" key="4">
    <source>
        <dbReference type="ARBA" id="ARBA00022475"/>
    </source>
</evidence>
<evidence type="ECO:0000256" key="2">
    <source>
        <dbReference type="ARBA" id="ARBA00007935"/>
    </source>
</evidence>
<comment type="caution">
    <text evidence="9">The sequence shown here is derived from an EMBL/GenBank/DDBJ whole genome shotgun (WGS) entry which is preliminary data.</text>
</comment>
<dbReference type="GO" id="GO:0022857">
    <property type="term" value="F:transmembrane transporter activity"/>
    <property type="evidence" value="ECO:0007669"/>
    <property type="project" value="InterPro"/>
</dbReference>
<feature type="transmembrane region" description="Helical" evidence="8">
    <location>
        <begin position="25"/>
        <end position="51"/>
    </location>
</feature>
<dbReference type="InterPro" id="IPR000522">
    <property type="entry name" value="ABC_transptr_permease_BtuC"/>
</dbReference>
<comment type="similarity">
    <text evidence="2">Belongs to the binding-protein-dependent transport system permease family. FecCD subfamily.</text>
</comment>
<dbReference type="CDD" id="cd06550">
    <property type="entry name" value="TM_ABC_iron-siderophores_like"/>
    <property type="match status" value="1"/>
</dbReference>
<dbReference type="PANTHER" id="PTHR30472:SF67">
    <property type="entry name" value="PERMEASE OF ABC TRANSPORTER-RELATED"/>
    <property type="match status" value="1"/>
</dbReference>
<evidence type="ECO:0000313" key="10">
    <source>
        <dbReference type="Proteomes" id="UP000262621"/>
    </source>
</evidence>
<evidence type="ECO:0000256" key="6">
    <source>
        <dbReference type="ARBA" id="ARBA00022989"/>
    </source>
</evidence>
<comment type="subcellular location">
    <subcellularLocation>
        <location evidence="1">Cell membrane</location>
        <topology evidence="1">Multi-pass membrane protein</topology>
    </subcellularLocation>
</comment>
<evidence type="ECO:0000256" key="5">
    <source>
        <dbReference type="ARBA" id="ARBA00022692"/>
    </source>
</evidence>
<evidence type="ECO:0000256" key="3">
    <source>
        <dbReference type="ARBA" id="ARBA00022448"/>
    </source>
</evidence>
<dbReference type="Pfam" id="PF01032">
    <property type="entry name" value="FecCD"/>
    <property type="match status" value="1"/>
</dbReference>
<gene>
    <name evidence="9" type="ORF">D0Q02_14860</name>
</gene>
<dbReference type="GO" id="GO:0033214">
    <property type="term" value="P:siderophore-iron import into cell"/>
    <property type="evidence" value="ECO:0007669"/>
    <property type="project" value="TreeGrafter"/>
</dbReference>
<dbReference type="PANTHER" id="PTHR30472">
    <property type="entry name" value="FERRIC ENTEROBACTIN TRANSPORT SYSTEM PERMEASE PROTEIN"/>
    <property type="match status" value="1"/>
</dbReference>
<keyword evidence="5 8" id="KW-0812">Transmembrane</keyword>
<feature type="transmembrane region" description="Helical" evidence="8">
    <location>
        <begin position="335"/>
        <end position="353"/>
    </location>
</feature>
<evidence type="ECO:0000256" key="7">
    <source>
        <dbReference type="ARBA" id="ARBA00023136"/>
    </source>
</evidence>
<dbReference type="SUPFAM" id="SSF81345">
    <property type="entry name" value="ABC transporter involved in vitamin B12 uptake, BtuC"/>
    <property type="match status" value="1"/>
</dbReference>
<protein>
    <submittedName>
        <fullName evidence="9">Iron ABC transporter permease</fullName>
    </submittedName>
</protein>
<dbReference type="EMBL" id="QVFU01000013">
    <property type="protein sequence ID" value="RFS45881.1"/>
    <property type="molecule type" value="Genomic_DNA"/>
</dbReference>
<evidence type="ECO:0000256" key="1">
    <source>
        <dbReference type="ARBA" id="ARBA00004651"/>
    </source>
</evidence>
<keyword evidence="7 8" id="KW-0472">Membrane</keyword>